<gene>
    <name evidence="1" type="ORF">CGOC_LOCUS5086</name>
</gene>
<proteinExistence type="predicted"/>
<evidence type="ECO:0000313" key="1">
    <source>
        <dbReference type="EMBL" id="VDK60660.1"/>
    </source>
</evidence>
<sequence length="32" mass="4245">METSRNWHRRINNRRRRKEPNFEKFLFNRKNI</sequence>
<dbReference type="EMBL" id="UYRV01014974">
    <property type="protein sequence ID" value="VDK60660.1"/>
    <property type="molecule type" value="Genomic_DNA"/>
</dbReference>
<dbReference type="AlphaFoldDB" id="A0A3P6RZX9"/>
<organism evidence="1 2">
    <name type="scientific">Cylicostephanus goldi</name>
    <name type="common">Nematode worm</name>
    <dbReference type="NCBI Taxonomy" id="71465"/>
    <lineage>
        <taxon>Eukaryota</taxon>
        <taxon>Metazoa</taxon>
        <taxon>Ecdysozoa</taxon>
        <taxon>Nematoda</taxon>
        <taxon>Chromadorea</taxon>
        <taxon>Rhabditida</taxon>
        <taxon>Rhabditina</taxon>
        <taxon>Rhabditomorpha</taxon>
        <taxon>Strongyloidea</taxon>
        <taxon>Strongylidae</taxon>
        <taxon>Cylicostephanus</taxon>
    </lineage>
</organism>
<name>A0A3P6RZX9_CYLGO</name>
<evidence type="ECO:0000313" key="2">
    <source>
        <dbReference type="Proteomes" id="UP000271889"/>
    </source>
</evidence>
<accession>A0A3P6RZX9</accession>
<dbReference type="Proteomes" id="UP000271889">
    <property type="component" value="Unassembled WGS sequence"/>
</dbReference>
<protein>
    <submittedName>
        <fullName evidence="1">Uncharacterized protein</fullName>
    </submittedName>
</protein>
<keyword evidence="2" id="KW-1185">Reference proteome</keyword>
<reference evidence="1 2" key="1">
    <citation type="submission" date="2018-11" db="EMBL/GenBank/DDBJ databases">
        <authorList>
            <consortium name="Pathogen Informatics"/>
        </authorList>
    </citation>
    <scope>NUCLEOTIDE SEQUENCE [LARGE SCALE GENOMIC DNA]</scope>
</reference>